<dbReference type="Proteomes" id="UP000299102">
    <property type="component" value="Unassembled WGS sequence"/>
</dbReference>
<organism evidence="1 2">
    <name type="scientific">Eumeta variegata</name>
    <name type="common">Bagworm moth</name>
    <name type="synonym">Eumeta japonica</name>
    <dbReference type="NCBI Taxonomy" id="151549"/>
    <lineage>
        <taxon>Eukaryota</taxon>
        <taxon>Metazoa</taxon>
        <taxon>Ecdysozoa</taxon>
        <taxon>Arthropoda</taxon>
        <taxon>Hexapoda</taxon>
        <taxon>Insecta</taxon>
        <taxon>Pterygota</taxon>
        <taxon>Neoptera</taxon>
        <taxon>Endopterygota</taxon>
        <taxon>Lepidoptera</taxon>
        <taxon>Glossata</taxon>
        <taxon>Ditrysia</taxon>
        <taxon>Tineoidea</taxon>
        <taxon>Psychidae</taxon>
        <taxon>Oiketicinae</taxon>
        <taxon>Eumeta</taxon>
    </lineage>
</organism>
<dbReference type="AlphaFoldDB" id="A0A4C1WQT2"/>
<keyword evidence="2" id="KW-1185">Reference proteome</keyword>
<evidence type="ECO:0000313" key="1">
    <source>
        <dbReference type="EMBL" id="GBP52457.1"/>
    </source>
</evidence>
<protein>
    <submittedName>
        <fullName evidence="1">Uncharacterized protein</fullName>
    </submittedName>
</protein>
<accession>A0A4C1WQT2</accession>
<evidence type="ECO:0000313" key="2">
    <source>
        <dbReference type="Proteomes" id="UP000299102"/>
    </source>
</evidence>
<proteinExistence type="predicted"/>
<dbReference type="EMBL" id="BGZK01000603">
    <property type="protein sequence ID" value="GBP52457.1"/>
    <property type="molecule type" value="Genomic_DNA"/>
</dbReference>
<reference evidence="1 2" key="1">
    <citation type="journal article" date="2019" name="Commun. Biol.">
        <title>The bagworm genome reveals a unique fibroin gene that provides high tensile strength.</title>
        <authorList>
            <person name="Kono N."/>
            <person name="Nakamura H."/>
            <person name="Ohtoshi R."/>
            <person name="Tomita M."/>
            <person name="Numata K."/>
            <person name="Arakawa K."/>
        </authorList>
    </citation>
    <scope>NUCLEOTIDE SEQUENCE [LARGE SCALE GENOMIC DNA]</scope>
</reference>
<gene>
    <name evidence="1" type="ORF">EVAR_39916_1</name>
</gene>
<comment type="caution">
    <text evidence="1">The sequence shown here is derived from an EMBL/GenBank/DDBJ whole genome shotgun (WGS) entry which is preliminary data.</text>
</comment>
<sequence>MVLLRTIEYRSRILTTTDETIDEFLNQINQLTLRLRDDIDPPVLDPPLGWMLPPLGCGLYGLWTNSGLIPTRGYA</sequence>
<name>A0A4C1WQT2_EUMVA</name>